<dbReference type="InterPro" id="IPR003439">
    <property type="entry name" value="ABC_transporter-like_ATP-bd"/>
</dbReference>
<keyword evidence="3" id="KW-0813">Transport</keyword>
<evidence type="ECO:0000313" key="8">
    <source>
        <dbReference type="EMBL" id="GMA29520.1"/>
    </source>
</evidence>
<name>A0AA37XCB4_9MICO</name>
<feature type="region of interest" description="Disordered" evidence="6">
    <location>
        <begin position="108"/>
        <end position="127"/>
    </location>
</feature>
<dbReference type="SUPFAM" id="SSF52540">
    <property type="entry name" value="P-loop containing nucleoside triphosphate hydrolases"/>
    <property type="match status" value="1"/>
</dbReference>
<comment type="subcellular location">
    <subcellularLocation>
        <location evidence="1">Membrane</location>
    </subcellularLocation>
</comment>
<evidence type="ECO:0000256" key="3">
    <source>
        <dbReference type="ARBA" id="ARBA00022448"/>
    </source>
</evidence>
<keyword evidence="9" id="KW-1185">Reference proteome</keyword>
<comment type="similarity">
    <text evidence="2">Belongs to the ABC transporter superfamily.</text>
</comment>
<evidence type="ECO:0000256" key="6">
    <source>
        <dbReference type="SAM" id="MobiDB-lite"/>
    </source>
</evidence>
<keyword evidence="5" id="KW-0472">Membrane</keyword>
<keyword evidence="4" id="KW-1003">Cell membrane</keyword>
<sequence length="127" mass="13167">MSAVLRIDDLRIETTGEAPRALVDGVSLRVDRGEALGVVGESGSGKSLTVLAALGLLPAGTRIAGGRIAIDDRVLVDAEAGAWAGSASCAPCADAPPRWCSRTRCRPSTRCGPWARRSPPPCGCTRR</sequence>
<dbReference type="Pfam" id="PF00005">
    <property type="entry name" value="ABC_tran"/>
    <property type="match status" value="1"/>
</dbReference>
<accession>A0AA37XCB4</accession>
<dbReference type="InterPro" id="IPR027417">
    <property type="entry name" value="P-loop_NTPase"/>
</dbReference>
<dbReference type="PANTHER" id="PTHR43297">
    <property type="entry name" value="OLIGOPEPTIDE TRANSPORT ATP-BINDING PROTEIN APPD"/>
    <property type="match status" value="1"/>
</dbReference>
<protein>
    <recommendedName>
        <fullName evidence="7">ABC transporter domain-containing protein</fullName>
    </recommendedName>
</protein>
<dbReference type="GO" id="GO:0005524">
    <property type="term" value="F:ATP binding"/>
    <property type="evidence" value="ECO:0007669"/>
    <property type="project" value="InterPro"/>
</dbReference>
<reference evidence="8 9" key="1">
    <citation type="journal article" date="2014" name="Int. J. Syst. Evol. Microbiol.">
        <title>Complete genome sequence of Corynebacterium casei LMG S-19264T (=DSM 44701T), isolated from a smear-ripened cheese.</title>
        <authorList>
            <consortium name="US DOE Joint Genome Institute (JGI-PGF)"/>
            <person name="Walter F."/>
            <person name="Albersmeier A."/>
            <person name="Kalinowski J."/>
            <person name="Ruckert C."/>
        </authorList>
    </citation>
    <scope>NUCLEOTIDE SEQUENCE [LARGE SCALE GENOMIC DNA]</scope>
    <source>
        <strain evidence="8 9">NBRC 112289</strain>
    </source>
</reference>
<dbReference type="PANTHER" id="PTHR43297:SF2">
    <property type="entry name" value="DIPEPTIDE TRANSPORT ATP-BINDING PROTEIN DPPD"/>
    <property type="match status" value="1"/>
</dbReference>
<dbReference type="GO" id="GO:0016887">
    <property type="term" value="F:ATP hydrolysis activity"/>
    <property type="evidence" value="ECO:0007669"/>
    <property type="project" value="InterPro"/>
</dbReference>
<dbReference type="InterPro" id="IPR050388">
    <property type="entry name" value="ABC_Ni/Peptide_Import"/>
</dbReference>
<dbReference type="Gene3D" id="3.40.50.300">
    <property type="entry name" value="P-loop containing nucleotide triphosphate hydrolases"/>
    <property type="match status" value="1"/>
</dbReference>
<comment type="caution">
    <text evidence="8">The sequence shown here is derived from an EMBL/GenBank/DDBJ whole genome shotgun (WGS) entry which is preliminary data.</text>
</comment>
<dbReference type="GO" id="GO:0016020">
    <property type="term" value="C:membrane"/>
    <property type="evidence" value="ECO:0007669"/>
    <property type="project" value="UniProtKB-SubCell"/>
</dbReference>
<evidence type="ECO:0000256" key="5">
    <source>
        <dbReference type="ARBA" id="ARBA00023136"/>
    </source>
</evidence>
<evidence type="ECO:0000256" key="1">
    <source>
        <dbReference type="ARBA" id="ARBA00004370"/>
    </source>
</evidence>
<evidence type="ECO:0000313" key="9">
    <source>
        <dbReference type="Proteomes" id="UP001157160"/>
    </source>
</evidence>
<dbReference type="Proteomes" id="UP001157160">
    <property type="component" value="Unassembled WGS sequence"/>
</dbReference>
<feature type="compositionally biased region" description="Pro residues" evidence="6">
    <location>
        <begin position="118"/>
        <end position="127"/>
    </location>
</feature>
<gene>
    <name evidence="8" type="ORF">GCM10025874_27730</name>
</gene>
<feature type="domain" description="ABC transporter" evidence="7">
    <location>
        <begin position="24"/>
        <end position="80"/>
    </location>
</feature>
<evidence type="ECO:0000256" key="4">
    <source>
        <dbReference type="ARBA" id="ARBA00022475"/>
    </source>
</evidence>
<evidence type="ECO:0000259" key="7">
    <source>
        <dbReference type="Pfam" id="PF00005"/>
    </source>
</evidence>
<dbReference type="RefSeq" id="WP_284233715.1">
    <property type="nucleotide sequence ID" value="NZ_BSUL01000001.1"/>
</dbReference>
<organism evidence="8 9">
    <name type="scientific">Arenivirga flava</name>
    <dbReference type="NCBI Taxonomy" id="1930060"/>
    <lineage>
        <taxon>Bacteria</taxon>
        <taxon>Bacillati</taxon>
        <taxon>Actinomycetota</taxon>
        <taxon>Actinomycetes</taxon>
        <taxon>Micrococcales</taxon>
        <taxon>Microbacteriaceae</taxon>
        <taxon>Arenivirga</taxon>
    </lineage>
</organism>
<dbReference type="EMBL" id="BSUL01000001">
    <property type="protein sequence ID" value="GMA29520.1"/>
    <property type="molecule type" value="Genomic_DNA"/>
</dbReference>
<evidence type="ECO:0000256" key="2">
    <source>
        <dbReference type="ARBA" id="ARBA00005417"/>
    </source>
</evidence>
<dbReference type="AlphaFoldDB" id="A0AA37XCB4"/>
<proteinExistence type="inferred from homology"/>